<reference evidence="2 3" key="1">
    <citation type="journal article" date="2015" name="Genome Announc.">
        <title>Complete genome sequence of Vibrio alginolyticus ATCC 17749.</title>
        <authorList>
            <person name="Liu X.F."/>
            <person name="Cao Y."/>
            <person name="Zhang H.L."/>
            <person name="Chen Y.J."/>
            <person name="Hu C.J."/>
        </authorList>
    </citation>
    <scope>NUCLEOTIDE SEQUENCE [LARGE SCALE GENOMIC DNA]</scope>
    <source>
        <strain evidence="3">ATCC 17749 / DSM 2171 / NBRC 15630 / NCIMB 1903 / NCTC 12160 / XII-53</strain>
    </source>
</reference>
<proteinExistence type="predicted"/>
<dbReference type="AlphaFoldDB" id="A0A2I3CIV1"/>
<dbReference type="Gene3D" id="2.30.330.10">
    <property type="entry name" value="SpoA-like"/>
    <property type="match status" value="1"/>
</dbReference>
<name>A0A2I3CIV1_VIBAX</name>
<accession>A0A2I3CIV1</accession>
<sequence>MENRVSEPISDSQLLDVELLGKPIHIIREKLDNLISESCSNLTTELQNWLSTGKVEASLTSVDLHRFTSVEMDKEQTSTYQHQEGGMVFIHGNPHTLIKLADRFYGASAERSAATLTASDLRLQERISRIIIGWLAPGEMWDTGEYETPRGIGINVQLNIAFDDHQGSIHLKLDGHLIQTLIEQLELQPDTDLFQPFCRSLETTPVRLNVVLSKKKMPLSDVVGLQPNDILPIELLNTVPVSIGNQSLFTGRIAEQDGQLVLIFNPDKEPQR</sequence>
<dbReference type="InterPro" id="IPR001543">
    <property type="entry name" value="FliN-like_C"/>
</dbReference>
<keyword evidence="2" id="KW-0282">Flagellum</keyword>
<dbReference type="InterPro" id="IPR036429">
    <property type="entry name" value="SpoA-like_sf"/>
</dbReference>
<dbReference type="KEGG" id="vag:N646_3258"/>
<dbReference type="SUPFAM" id="SSF101801">
    <property type="entry name" value="Surface presentation of antigens (SPOA)"/>
    <property type="match status" value="1"/>
</dbReference>
<dbReference type="RefSeq" id="WP_005375039.1">
    <property type="nucleotide sequence ID" value="NC_022359.1"/>
</dbReference>
<evidence type="ECO:0000259" key="1">
    <source>
        <dbReference type="Pfam" id="PF01052"/>
    </source>
</evidence>
<dbReference type="Pfam" id="PF01052">
    <property type="entry name" value="FliMN_C"/>
    <property type="match status" value="1"/>
</dbReference>
<feature type="domain" description="Flagellar motor switch protein FliN-like C-terminal" evidence="1">
    <location>
        <begin position="200"/>
        <end position="261"/>
    </location>
</feature>
<keyword evidence="2" id="KW-0966">Cell projection</keyword>
<keyword evidence="2" id="KW-0969">Cilium</keyword>
<evidence type="ECO:0000313" key="2">
    <source>
        <dbReference type="EMBL" id="AGV19068.1"/>
    </source>
</evidence>
<dbReference type="EMBL" id="CP006719">
    <property type="protein sequence ID" value="AGV19068.1"/>
    <property type="molecule type" value="Genomic_DNA"/>
</dbReference>
<dbReference type="HOGENOM" id="CLU_1022869_0_0_6"/>
<evidence type="ECO:0000313" key="3">
    <source>
        <dbReference type="Proteomes" id="UP000016714"/>
    </source>
</evidence>
<organism evidence="2 3">
    <name type="scientific">Vibrio alginolyticus (strain ATCC 17749 / DSM 2171 / NBRC 15630 / NCIMB 1903 / NCTC 12160 / XII-53)</name>
    <dbReference type="NCBI Taxonomy" id="1219076"/>
    <lineage>
        <taxon>Bacteria</taxon>
        <taxon>Pseudomonadati</taxon>
        <taxon>Pseudomonadota</taxon>
        <taxon>Gammaproteobacteria</taxon>
        <taxon>Vibrionales</taxon>
        <taxon>Vibrionaceae</taxon>
        <taxon>Vibrio</taxon>
    </lineage>
</organism>
<gene>
    <name evidence="2" type="ORF">N646_3258</name>
</gene>
<protein>
    <submittedName>
        <fullName evidence="2">Putative flagellar motor switch protein</fullName>
    </submittedName>
</protein>
<dbReference type="GeneID" id="75165272"/>
<dbReference type="Proteomes" id="UP000016714">
    <property type="component" value="Chromosome 2"/>
</dbReference>